<keyword evidence="2" id="KW-1185">Reference proteome</keyword>
<gene>
    <name evidence="1" type="ORF">TWF694_010939</name>
</gene>
<dbReference type="AlphaFoldDB" id="A0AAV9X8N6"/>
<evidence type="ECO:0000313" key="1">
    <source>
        <dbReference type="EMBL" id="KAK6538047.1"/>
    </source>
</evidence>
<name>A0AAV9X8N6_9PEZI</name>
<dbReference type="EMBL" id="JAVHJO010000008">
    <property type="protein sequence ID" value="KAK6538047.1"/>
    <property type="molecule type" value="Genomic_DNA"/>
</dbReference>
<organism evidence="1 2">
    <name type="scientific">Orbilia ellipsospora</name>
    <dbReference type="NCBI Taxonomy" id="2528407"/>
    <lineage>
        <taxon>Eukaryota</taxon>
        <taxon>Fungi</taxon>
        <taxon>Dikarya</taxon>
        <taxon>Ascomycota</taxon>
        <taxon>Pezizomycotina</taxon>
        <taxon>Orbiliomycetes</taxon>
        <taxon>Orbiliales</taxon>
        <taxon>Orbiliaceae</taxon>
        <taxon>Orbilia</taxon>
    </lineage>
</organism>
<proteinExistence type="predicted"/>
<accession>A0AAV9X8N6</accession>
<evidence type="ECO:0000313" key="2">
    <source>
        <dbReference type="Proteomes" id="UP001365542"/>
    </source>
</evidence>
<sequence>MVGFPDGVLHLAKPEPGYGDGVETLREPHRKPVVRRISLKIENREPKVASMSTP</sequence>
<comment type="caution">
    <text evidence="1">The sequence shown here is derived from an EMBL/GenBank/DDBJ whole genome shotgun (WGS) entry which is preliminary data.</text>
</comment>
<dbReference type="Proteomes" id="UP001365542">
    <property type="component" value="Unassembled WGS sequence"/>
</dbReference>
<reference evidence="1 2" key="1">
    <citation type="submission" date="2019-10" db="EMBL/GenBank/DDBJ databases">
        <authorList>
            <person name="Palmer J.M."/>
        </authorList>
    </citation>
    <scope>NUCLEOTIDE SEQUENCE [LARGE SCALE GENOMIC DNA]</scope>
    <source>
        <strain evidence="1 2">TWF694</strain>
    </source>
</reference>
<protein>
    <submittedName>
        <fullName evidence="1">Uncharacterized protein</fullName>
    </submittedName>
</protein>